<evidence type="ECO:0000256" key="5">
    <source>
        <dbReference type="SAM" id="Phobius"/>
    </source>
</evidence>
<evidence type="ECO:0000313" key="6">
    <source>
        <dbReference type="EMBL" id="CAD2214993.1"/>
    </source>
</evidence>
<evidence type="ECO:0000256" key="3">
    <source>
        <dbReference type="ARBA" id="ARBA00022989"/>
    </source>
</evidence>
<dbReference type="Pfam" id="PF01544">
    <property type="entry name" value="CorA"/>
    <property type="match status" value="1"/>
</dbReference>
<dbReference type="GO" id="GO:0015087">
    <property type="term" value="F:cobalt ion transmembrane transporter activity"/>
    <property type="evidence" value="ECO:0007669"/>
    <property type="project" value="TreeGrafter"/>
</dbReference>
<sequence length="549" mass="62450">MEFSSGEEKDVFISDLLKEDIYKYINISEVTTPSGVRWIDVKAKPEFLKEKVLSSLSEGHFASTVMRAVGRGGIPESLGAEVISESPLPFTFVDKNYICLLLRTPKNLTTEPKALNANLEQYANVLYKQLHEKKGDKTDWLNEYKRLSGVEDSNGTADGEAEGRPEDYYYDEETNTFCLKRPLQEKGFLSALKRGASFASRRRPKVAPKPMTTPSLSDMTDRLTVFIVKELTRDEDATRPPTDEEKKKYLNEPLFDYSMADKFDEMSFATAEEVKSEATPQETATNKFHSKDGACVINGEKFTVRTKIITVHRRPMPYIEFMTAQWSRMVSGVEEGADDSDDNSNISALAKEMINTWEDILLLVFVGTVQEFQRKGLTGSHMLEYLESAIFEAENNPQRFKELTTQLTQLRLLSRRSSVYEHILKETQVAYIKMKRIAKTNLSLKDKRTLAQLDSVVNLFTHTQEHSETLLYLQLQVAMNEMELHLRTLTVFSTIFIPLDFIVSFLGMNFEHGIMSVVSPNAGYALLIGLLGFVATVTTLWIRRKLSFL</sequence>
<gene>
    <name evidence="6" type="ORF">ADEAN_000244600</name>
</gene>
<dbReference type="SUPFAM" id="SSF144083">
    <property type="entry name" value="Magnesium transport protein CorA, transmembrane region"/>
    <property type="match status" value="1"/>
</dbReference>
<reference evidence="6 7" key="1">
    <citation type="submission" date="2020-08" db="EMBL/GenBank/DDBJ databases">
        <authorList>
            <person name="Newling K."/>
            <person name="Davey J."/>
            <person name="Forrester S."/>
        </authorList>
    </citation>
    <scope>NUCLEOTIDE SEQUENCE [LARGE SCALE GENOMIC DNA]</scope>
    <source>
        <strain evidence="7">Crithidia deanei Carvalho (ATCC PRA-265)</strain>
    </source>
</reference>
<dbReference type="AlphaFoldDB" id="A0A7G2C8C6"/>
<dbReference type="InterPro" id="IPR002523">
    <property type="entry name" value="MgTranspt_CorA/ZnTranspt_ZntB"/>
</dbReference>
<name>A0A7G2C8C6_9TRYP</name>
<keyword evidence="2 5" id="KW-0812">Transmembrane</keyword>
<protein>
    <submittedName>
        <fullName evidence="6">CorA-like Mg2+ transporter protein, putative</fullName>
    </submittedName>
</protein>
<keyword evidence="4 5" id="KW-0472">Membrane</keyword>
<accession>A0A7G2C8C6</accession>
<evidence type="ECO:0000256" key="4">
    <source>
        <dbReference type="ARBA" id="ARBA00023136"/>
    </source>
</evidence>
<dbReference type="PANTHER" id="PTHR46494:SF1">
    <property type="entry name" value="CORA FAMILY METAL ION TRANSPORTER (EUROFUNG)"/>
    <property type="match status" value="1"/>
</dbReference>
<dbReference type="PANTHER" id="PTHR46494">
    <property type="entry name" value="CORA FAMILY METAL ION TRANSPORTER (EUROFUNG)"/>
    <property type="match status" value="1"/>
</dbReference>
<dbReference type="InterPro" id="IPR045863">
    <property type="entry name" value="CorA_TM1_TM2"/>
</dbReference>
<dbReference type="EMBL" id="LR877148">
    <property type="protein sequence ID" value="CAD2214993.1"/>
    <property type="molecule type" value="Genomic_DNA"/>
</dbReference>
<feature type="transmembrane region" description="Helical" evidence="5">
    <location>
        <begin position="522"/>
        <end position="542"/>
    </location>
</feature>
<dbReference type="GO" id="GO:0000287">
    <property type="term" value="F:magnesium ion binding"/>
    <property type="evidence" value="ECO:0007669"/>
    <property type="project" value="TreeGrafter"/>
</dbReference>
<organism evidence="6 7">
    <name type="scientific">Angomonas deanei</name>
    <dbReference type="NCBI Taxonomy" id="59799"/>
    <lineage>
        <taxon>Eukaryota</taxon>
        <taxon>Discoba</taxon>
        <taxon>Euglenozoa</taxon>
        <taxon>Kinetoplastea</taxon>
        <taxon>Metakinetoplastina</taxon>
        <taxon>Trypanosomatida</taxon>
        <taxon>Trypanosomatidae</taxon>
        <taxon>Strigomonadinae</taxon>
        <taxon>Angomonas</taxon>
    </lineage>
</organism>
<keyword evidence="3 5" id="KW-1133">Transmembrane helix</keyword>
<keyword evidence="7" id="KW-1185">Reference proteome</keyword>
<proteinExistence type="predicted"/>
<dbReference type="VEuPathDB" id="TriTrypDB:ADEAN_000244600"/>
<evidence type="ECO:0000256" key="1">
    <source>
        <dbReference type="ARBA" id="ARBA00004651"/>
    </source>
</evidence>
<evidence type="ECO:0000313" key="7">
    <source>
        <dbReference type="Proteomes" id="UP000515908"/>
    </source>
</evidence>
<feature type="transmembrane region" description="Helical" evidence="5">
    <location>
        <begin position="489"/>
        <end position="510"/>
    </location>
</feature>
<comment type="subcellular location">
    <subcellularLocation>
        <location evidence="1">Cell membrane</location>
        <topology evidence="1">Multi-pass membrane protein</topology>
    </subcellularLocation>
</comment>
<dbReference type="Gene3D" id="1.20.58.340">
    <property type="entry name" value="Magnesium transport protein CorA, transmembrane region"/>
    <property type="match status" value="1"/>
</dbReference>
<dbReference type="GO" id="GO:0015095">
    <property type="term" value="F:magnesium ion transmembrane transporter activity"/>
    <property type="evidence" value="ECO:0007669"/>
    <property type="project" value="TreeGrafter"/>
</dbReference>
<dbReference type="GO" id="GO:0005886">
    <property type="term" value="C:plasma membrane"/>
    <property type="evidence" value="ECO:0007669"/>
    <property type="project" value="UniProtKB-SubCell"/>
</dbReference>
<dbReference type="Proteomes" id="UP000515908">
    <property type="component" value="Chromosome 04"/>
</dbReference>
<dbReference type="GO" id="GO:0050897">
    <property type="term" value="F:cobalt ion binding"/>
    <property type="evidence" value="ECO:0007669"/>
    <property type="project" value="TreeGrafter"/>
</dbReference>
<evidence type="ECO:0000256" key="2">
    <source>
        <dbReference type="ARBA" id="ARBA00022692"/>
    </source>
</evidence>